<protein>
    <recommendedName>
        <fullName evidence="3">DUF4878 domain-containing protein</fullName>
    </recommendedName>
</protein>
<reference evidence="1 2" key="1">
    <citation type="submission" date="2023-10" db="EMBL/GenBank/DDBJ databases">
        <authorList>
            <person name="Wang X.X."/>
        </authorList>
    </citation>
    <scope>NUCLEOTIDE SEQUENCE [LARGE SCALE GENOMIC DNA]</scope>
    <source>
        <strain evidence="1 2">NBRC 12816</strain>
    </source>
</reference>
<dbReference type="RefSeq" id="WP_319013714.1">
    <property type="nucleotide sequence ID" value="NZ_JAWJZF010000523.1"/>
</dbReference>
<accession>A0ABU4KIH8</accession>
<evidence type="ECO:0000313" key="2">
    <source>
        <dbReference type="Proteomes" id="UP001278571"/>
    </source>
</evidence>
<organism evidence="1 2">
    <name type="scientific">Streptomyces roseolus</name>
    <dbReference type="NCBI Taxonomy" id="67358"/>
    <lineage>
        <taxon>Bacteria</taxon>
        <taxon>Bacillati</taxon>
        <taxon>Actinomycetota</taxon>
        <taxon>Actinomycetes</taxon>
        <taxon>Kitasatosporales</taxon>
        <taxon>Streptomycetaceae</taxon>
        <taxon>Streptomyces</taxon>
    </lineage>
</organism>
<evidence type="ECO:0000313" key="1">
    <source>
        <dbReference type="EMBL" id="MDX2297566.1"/>
    </source>
</evidence>
<dbReference type="EMBL" id="JAWJZF010000523">
    <property type="protein sequence ID" value="MDX2297566.1"/>
    <property type="molecule type" value="Genomic_DNA"/>
</dbReference>
<dbReference type="Proteomes" id="UP001278571">
    <property type="component" value="Unassembled WGS sequence"/>
</dbReference>
<dbReference type="InterPro" id="IPR032710">
    <property type="entry name" value="NTF2-like_dom_sf"/>
</dbReference>
<gene>
    <name evidence="1" type="ORF">R2363_35985</name>
</gene>
<name>A0ABU4KIH8_9ACTN</name>
<dbReference type="SUPFAM" id="SSF54427">
    <property type="entry name" value="NTF2-like"/>
    <property type="match status" value="1"/>
</dbReference>
<evidence type="ECO:0008006" key="3">
    <source>
        <dbReference type="Google" id="ProtNLM"/>
    </source>
</evidence>
<comment type="caution">
    <text evidence="1">The sequence shown here is derived from an EMBL/GenBank/DDBJ whole genome shotgun (WGS) entry which is preliminary data.</text>
</comment>
<dbReference type="PROSITE" id="PS51257">
    <property type="entry name" value="PROKAR_LIPOPROTEIN"/>
    <property type="match status" value="1"/>
</dbReference>
<sequence>MTRRGAAALAVVGCVLLAGCTQGPDPEGRTERQTAEAYVRALNDRDAAALAELAPPGYEGVEADARAAVAADGGKGIAVADVEVSHEFGDDVASTRIIGTDRDGSPFRTYVSMAREDGTWVVVLGHAPGAGTKGGASPASTERP</sequence>
<proteinExistence type="predicted"/>
<keyword evidence="2" id="KW-1185">Reference proteome</keyword>